<accession>A0ABV2T453</accession>
<proteinExistence type="predicted"/>
<protein>
    <submittedName>
        <fullName evidence="1">Uncharacterized protein</fullName>
    </submittedName>
</protein>
<comment type="caution">
    <text evidence="1">The sequence shown here is derived from an EMBL/GenBank/DDBJ whole genome shotgun (WGS) entry which is preliminary data.</text>
</comment>
<evidence type="ECO:0000313" key="1">
    <source>
        <dbReference type="EMBL" id="MET6997815.1"/>
    </source>
</evidence>
<keyword evidence="2" id="KW-1185">Reference proteome</keyword>
<dbReference type="EMBL" id="JBEXAC010000001">
    <property type="protein sequence ID" value="MET6997815.1"/>
    <property type="molecule type" value="Genomic_DNA"/>
</dbReference>
<reference evidence="1 2" key="1">
    <citation type="submission" date="2024-06" db="EMBL/GenBank/DDBJ databases">
        <title>Chitinophaga defluvii sp. nov., isolated from municipal sewage.</title>
        <authorList>
            <person name="Zhang L."/>
        </authorList>
    </citation>
    <scope>NUCLEOTIDE SEQUENCE [LARGE SCALE GENOMIC DNA]</scope>
    <source>
        <strain evidence="1 2">H8</strain>
    </source>
</reference>
<gene>
    <name evidence="1" type="ORF">ABR189_10565</name>
</gene>
<evidence type="ECO:0000313" key="2">
    <source>
        <dbReference type="Proteomes" id="UP001549749"/>
    </source>
</evidence>
<organism evidence="1 2">
    <name type="scientific">Chitinophaga defluvii</name>
    <dbReference type="NCBI Taxonomy" id="3163343"/>
    <lineage>
        <taxon>Bacteria</taxon>
        <taxon>Pseudomonadati</taxon>
        <taxon>Bacteroidota</taxon>
        <taxon>Chitinophagia</taxon>
        <taxon>Chitinophagales</taxon>
        <taxon>Chitinophagaceae</taxon>
        <taxon>Chitinophaga</taxon>
    </lineage>
</organism>
<dbReference type="Proteomes" id="UP001549749">
    <property type="component" value="Unassembled WGS sequence"/>
</dbReference>
<dbReference type="RefSeq" id="WP_354660450.1">
    <property type="nucleotide sequence ID" value="NZ_JBEXAC010000001.1"/>
</dbReference>
<name>A0ABV2T453_9BACT</name>
<sequence>MDKSSLAVVVGNPKMPFKYPVWAVKWVAPNKSKKGEIIIANNIKPIATPAIIEEVKPLFLNDLVQKFNHWGNNISIFNDV</sequence>